<comment type="caution">
    <text evidence="8">The sequence shown here is derived from an EMBL/GenBank/DDBJ whole genome shotgun (WGS) entry which is preliminary data.</text>
</comment>
<feature type="transmembrane region" description="Helical" evidence="6">
    <location>
        <begin position="68"/>
        <end position="90"/>
    </location>
</feature>
<feature type="domain" description="Major facilitator superfamily (MFS) profile" evidence="7">
    <location>
        <begin position="33"/>
        <end position="450"/>
    </location>
</feature>
<name>A0A5C4VKQ1_9ACTN</name>
<dbReference type="PROSITE" id="PS00217">
    <property type="entry name" value="SUGAR_TRANSPORT_2"/>
    <property type="match status" value="1"/>
</dbReference>
<feature type="transmembrane region" description="Helical" evidence="6">
    <location>
        <begin position="334"/>
        <end position="355"/>
    </location>
</feature>
<evidence type="ECO:0000256" key="6">
    <source>
        <dbReference type="SAM" id="Phobius"/>
    </source>
</evidence>
<keyword evidence="4 6" id="KW-1133">Transmembrane helix</keyword>
<feature type="transmembrane region" description="Helical" evidence="6">
    <location>
        <begin position="35"/>
        <end position="62"/>
    </location>
</feature>
<dbReference type="AlphaFoldDB" id="A0A5C4VKQ1"/>
<dbReference type="Proteomes" id="UP000313231">
    <property type="component" value="Unassembled WGS sequence"/>
</dbReference>
<dbReference type="GO" id="GO:0022857">
    <property type="term" value="F:transmembrane transporter activity"/>
    <property type="evidence" value="ECO:0007669"/>
    <property type="project" value="InterPro"/>
</dbReference>
<feature type="transmembrane region" description="Helical" evidence="6">
    <location>
        <begin position="97"/>
        <end position="115"/>
    </location>
</feature>
<dbReference type="InterPro" id="IPR005828">
    <property type="entry name" value="MFS_sugar_transport-like"/>
</dbReference>
<keyword evidence="5 6" id="KW-0472">Membrane</keyword>
<proteinExistence type="predicted"/>
<dbReference type="PANTHER" id="PTHR23511:SF34">
    <property type="entry name" value="SYNAPTIC VESICLE GLYCOPROTEIN 2"/>
    <property type="match status" value="1"/>
</dbReference>
<organism evidence="8 9">
    <name type="scientific">Nocardioides albidus</name>
    <dbReference type="NCBI Taxonomy" id="1517589"/>
    <lineage>
        <taxon>Bacteria</taxon>
        <taxon>Bacillati</taxon>
        <taxon>Actinomycetota</taxon>
        <taxon>Actinomycetes</taxon>
        <taxon>Propionibacteriales</taxon>
        <taxon>Nocardioidaceae</taxon>
        <taxon>Nocardioides</taxon>
    </lineage>
</organism>
<evidence type="ECO:0000256" key="1">
    <source>
        <dbReference type="ARBA" id="ARBA00004651"/>
    </source>
</evidence>
<keyword evidence="9" id="KW-1185">Reference proteome</keyword>
<sequence>MVHSEHPVATAVTAEQISARLERLPLSRWHVRTRVLVGVATFFDGFDQLMIAYALPVLIPFFRLDPSMIAWTIAIGGIGMLVGALAGGWLADRVGRVPVLVGSLLLYSLCSVAMAGTDVLWLFLLLRFIQGFGLGAEVPVAATYIGEITRAHGRGRFVLVYELIFPAGLVASAIVASWVVPTLGWRWLFALGLLPIVLVPFLRRVPESPRWLASRGRMEEADAATRRIEAEIAADKGALPEPAPGEIAPVVEGRVRVAELFSGVYRRRTLMLAVAWLTAYFVNYGIAAWLPTIYRQVFRLDVSTALHYSIATSVAGIVGCAIVAFTIDLVGRRIALSVGLAGSAAMLFILASTGAGDAGTVLIWSALSAMFIFAVNMALYVYTAELYPTRMRALGASVGGAFGRLGIVIGPVVVGRLIERGFSVAEVFSVLGAVAVVGCVTTALFAVETRERTLEEISR</sequence>
<feature type="transmembrane region" description="Helical" evidence="6">
    <location>
        <begin position="361"/>
        <end position="382"/>
    </location>
</feature>
<dbReference type="InterPro" id="IPR036259">
    <property type="entry name" value="MFS_trans_sf"/>
</dbReference>
<comment type="subcellular location">
    <subcellularLocation>
        <location evidence="1">Cell membrane</location>
        <topology evidence="1">Multi-pass membrane protein</topology>
    </subcellularLocation>
</comment>
<dbReference type="PROSITE" id="PS50850">
    <property type="entry name" value="MFS"/>
    <property type="match status" value="1"/>
</dbReference>
<dbReference type="GO" id="GO:0005886">
    <property type="term" value="C:plasma membrane"/>
    <property type="evidence" value="ECO:0007669"/>
    <property type="project" value="UniProtKB-SubCell"/>
</dbReference>
<evidence type="ECO:0000313" key="9">
    <source>
        <dbReference type="Proteomes" id="UP000313231"/>
    </source>
</evidence>
<protein>
    <submittedName>
        <fullName evidence="8">MFS transporter</fullName>
    </submittedName>
</protein>
<evidence type="ECO:0000313" key="8">
    <source>
        <dbReference type="EMBL" id="TNM36176.1"/>
    </source>
</evidence>
<accession>A0A5C4VKQ1</accession>
<evidence type="ECO:0000256" key="4">
    <source>
        <dbReference type="ARBA" id="ARBA00022989"/>
    </source>
</evidence>
<dbReference type="OrthoDB" id="9787026at2"/>
<dbReference type="Gene3D" id="1.20.1250.20">
    <property type="entry name" value="MFS general substrate transporter like domains"/>
    <property type="match status" value="1"/>
</dbReference>
<evidence type="ECO:0000256" key="5">
    <source>
        <dbReference type="ARBA" id="ARBA00023136"/>
    </source>
</evidence>
<reference evidence="8 9" key="1">
    <citation type="journal article" date="2016" name="Int. J. Syst. Evol. Microbiol.">
        <title>Nocardioides albidus sp. nov., an actinobacterium isolated from garden soil.</title>
        <authorList>
            <person name="Singh H."/>
            <person name="Du J."/>
            <person name="Trinh H."/>
            <person name="Won K."/>
            <person name="Yang J.E."/>
            <person name="Yin C."/>
            <person name="Kook M."/>
            <person name="Yi T.H."/>
        </authorList>
    </citation>
    <scope>NUCLEOTIDE SEQUENCE [LARGE SCALE GENOMIC DNA]</scope>
    <source>
        <strain evidence="8 9">CCTCC AB 2015297</strain>
    </source>
</reference>
<feature type="transmembrane region" description="Helical" evidence="6">
    <location>
        <begin position="394"/>
        <end position="415"/>
    </location>
</feature>
<keyword evidence="3 6" id="KW-0812">Transmembrane</keyword>
<evidence type="ECO:0000259" key="7">
    <source>
        <dbReference type="PROSITE" id="PS50850"/>
    </source>
</evidence>
<dbReference type="EMBL" id="VDMP01000027">
    <property type="protein sequence ID" value="TNM36176.1"/>
    <property type="molecule type" value="Genomic_DNA"/>
</dbReference>
<keyword evidence="2" id="KW-0813">Transport</keyword>
<dbReference type="InterPro" id="IPR005829">
    <property type="entry name" value="Sugar_transporter_CS"/>
</dbReference>
<feature type="transmembrane region" description="Helical" evidence="6">
    <location>
        <begin position="306"/>
        <end position="327"/>
    </location>
</feature>
<dbReference type="InterPro" id="IPR020846">
    <property type="entry name" value="MFS_dom"/>
</dbReference>
<evidence type="ECO:0000256" key="2">
    <source>
        <dbReference type="ARBA" id="ARBA00022448"/>
    </source>
</evidence>
<feature type="transmembrane region" description="Helical" evidence="6">
    <location>
        <begin position="185"/>
        <end position="202"/>
    </location>
</feature>
<feature type="transmembrane region" description="Helical" evidence="6">
    <location>
        <begin position="121"/>
        <end position="145"/>
    </location>
</feature>
<feature type="transmembrane region" description="Helical" evidence="6">
    <location>
        <begin position="427"/>
        <end position="447"/>
    </location>
</feature>
<dbReference type="Pfam" id="PF00083">
    <property type="entry name" value="Sugar_tr"/>
    <property type="match status" value="1"/>
</dbReference>
<feature type="transmembrane region" description="Helical" evidence="6">
    <location>
        <begin position="157"/>
        <end position="179"/>
    </location>
</feature>
<dbReference type="PROSITE" id="PS00216">
    <property type="entry name" value="SUGAR_TRANSPORT_1"/>
    <property type="match status" value="1"/>
</dbReference>
<gene>
    <name evidence="8" type="ORF">FHP29_18480</name>
</gene>
<dbReference type="PANTHER" id="PTHR23511">
    <property type="entry name" value="SYNAPTIC VESICLE GLYCOPROTEIN 2"/>
    <property type="match status" value="1"/>
</dbReference>
<dbReference type="RefSeq" id="WP_139624364.1">
    <property type="nucleotide sequence ID" value="NZ_VDMP01000027.1"/>
</dbReference>
<dbReference type="CDD" id="cd17316">
    <property type="entry name" value="MFS_SV2_like"/>
    <property type="match status" value="1"/>
</dbReference>
<dbReference type="SUPFAM" id="SSF103473">
    <property type="entry name" value="MFS general substrate transporter"/>
    <property type="match status" value="1"/>
</dbReference>
<evidence type="ECO:0000256" key="3">
    <source>
        <dbReference type="ARBA" id="ARBA00022692"/>
    </source>
</evidence>
<feature type="transmembrane region" description="Helical" evidence="6">
    <location>
        <begin position="270"/>
        <end position="294"/>
    </location>
</feature>